<reference evidence="3" key="2">
    <citation type="journal article" date="2021" name="Genome Biol. Evol.">
        <title>Developing a high-quality reference genome for a parasitic bivalve with doubly uniparental inheritance (Bivalvia: Unionida).</title>
        <authorList>
            <person name="Smith C.H."/>
        </authorList>
    </citation>
    <scope>NUCLEOTIDE SEQUENCE</scope>
    <source>
        <strain evidence="3">CHS0354</strain>
        <tissue evidence="3">Mantle</tissue>
    </source>
</reference>
<keyword evidence="2" id="KW-0472">Membrane</keyword>
<evidence type="ECO:0000256" key="2">
    <source>
        <dbReference type="SAM" id="Phobius"/>
    </source>
</evidence>
<dbReference type="AlphaFoldDB" id="A0AAE0SAG0"/>
<name>A0AAE0SAG0_9BIVA</name>
<protein>
    <recommendedName>
        <fullName evidence="5">Transmembrane protein</fullName>
    </recommendedName>
</protein>
<organism evidence="3 4">
    <name type="scientific">Potamilus streckersoni</name>
    <dbReference type="NCBI Taxonomy" id="2493646"/>
    <lineage>
        <taxon>Eukaryota</taxon>
        <taxon>Metazoa</taxon>
        <taxon>Spiralia</taxon>
        <taxon>Lophotrochozoa</taxon>
        <taxon>Mollusca</taxon>
        <taxon>Bivalvia</taxon>
        <taxon>Autobranchia</taxon>
        <taxon>Heteroconchia</taxon>
        <taxon>Palaeoheterodonta</taxon>
        <taxon>Unionida</taxon>
        <taxon>Unionoidea</taxon>
        <taxon>Unionidae</taxon>
        <taxon>Ambleminae</taxon>
        <taxon>Lampsilini</taxon>
        <taxon>Potamilus</taxon>
    </lineage>
</organism>
<sequence length="207" mass="24431">MANEDGRLNAIPVQVSKKSIESKDSQNAPTKRMDNSLHVVFAGNSRARENMGDKQEIKDEHPPIIRELSQDSSCPESERYDGKEMERKSSIVRKSSVIRRRLSRDGSRKGERPEERNYGNNVDEYKKIEERVLSEKAVVNAIEALQERWRMLIYMYEDCMDLVKEKKERELYNKKIRRQEEIVIIVFYAAIVCFPIFLVIIFWLCRR</sequence>
<reference evidence="3" key="3">
    <citation type="submission" date="2023-05" db="EMBL/GenBank/DDBJ databases">
        <authorList>
            <person name="Smith C.H."/>
        </authorList>
    </citation>
    <scope>NUCLEOTIDE SEQUENCE</scope>
    <source>
        <strain evidence="3">CHS0354</strain>
        <tissue evidence="3">Mantle</tissue>
    </source>
</reference>
<accession>A0AAE0SAG0</accession>
<comment type="caution">
    <text evidence="3">The sequence shown here is derived from an EMBL/GenBank/DDBJ whole genome shotgun (WGS) entry which is preliminary data.</text>
</comment>
<feature type="compositionally biased region" description="Basic and acidic residues" evidence="1">
    <location>
        <begin position="46"/>
        <end position="64"/>
    </location>
</feature>
<evidence type="ECO:0000313" key="4">
    <source>
        <dbReference type="Proteomes" id="UP001195483"/>
    </source>
</evidence>
<dbReference type="EMBL" id="JAEAOA010002357">
    <property type="protein sequence ID" value="KAK3587785.1"/>
    <property type="molecule type" value="Genomic_DNA"/>
</dbReference>
<evidence type="ECO:0000313" key="3">
    <source>
        <dbReference type="EMBL" id="KAK3587785.1"/>
    </source>
</evidence>
<feature type="compositionally biased region" description="Basic and acidic residues" evidence="1">
    <location>
        <begin position="76"/>
        <end position="88"/>
    </location>
</feature>
<reference evidence="3" key="1">
    <citation type="journal article" date="2021" name="Genome Biol. Evol.">
        <title>A High-Quality Reference Genome for a Parasitic Bivalve with Doubly Uniparental Inheritance (Bivalvia: Unionida).</title>
        <authorList>
            <person name="Smith C.H."/>
        </authorList>
    </citation>
    <scope>NUCLEOTIDE SEQUENCE</scope>
    <source>
        <strain evidence="3">CHS0354</strain>
    </source>
</reference>
<feature type="region of interest" description="Disordered" evidence="1">
    <location>
        <begin position="1"/>
        <end position="88"/>
    </location>
</feature>
<proteinExistence type="predicted"/>
<evidence type="ECO:0000256" key="1">
    <source>
        <dbReference type="SAM" id="MobiDB-lite"/>
    </source>
</evidence>
<dbReference type="Proteomes" id="UP001195483">
    <property type="component" value="Unassembled WGS sequence"/>
</dbReference>
<gene>
    <name evidence="3" type="ORF">CHS0354_042749</name>
</gene>
<keyword evidence="2" id="KW-1133">Transmembrane helix</keyword>
<keyword evidence="2" id="KW-0812">Transmembrane</keyword>
<feature type="transmembrane region" description="Helical" evidence="2">
    <location>
        <begin position="182"/>
        <end position="204"/>
    </location>
</feature>
<evidence type="ECO:0008006" key="5">
    <source>
        <dbReference type="Google" id="ProtNLM"/>
    </source>
</evidence>
<keyword evidence="4" id="KW-1185">Reference proteome</keyword>